<evidence type="ECO:0000313" key="1">
    <source>
        <dbReference type="EMBL" id="MBA4462843.1"/>
    </source>
</evidence>
<sequence>MNLKATYSKNSPRRVIRLYLKNKFSVLAYLRKKKVKDQQYLYLVESLWDSKRKTSKQTIIKYLGKESSVTIDDIPENYRNSDKITNYFTTQKYFQPKNHYETITKTREDLLLSLKEGDVTGAYSLYEGYEKVYGSEEFLEKVLKPTIVKIEKIQQKQENSLVTQTVCYRYAEDLISKILENSTLKIKNKKILICLPYGEQHTIGSKVIASELSLKGNMVYTLHPFTSTLEILETINEKIPDCVLISVTLEDNILSAKRLSEKIQENYKNPIFIGGQAFRDKNPLEKKFVNEEKLGKICKLINSKKIQENKSLRKNVF</sequence>
<name>A0AC60W700_9ARCH</name>
<dbReference type="EMBL" id="JACEMX010000037">
    <property type="protein sequence ID" value="MBA4462843.1"/>
    <property type="molecule type" value="Genomic_DNA"/>
</dbReference>
<organism evidence="1 2">
    <name type="scientific">Candidatus Nitrosomaritimum aestuariumsis</name>
    <dbReference type="NCBI Taxonomy" id="3342354"/>
    <lineage>
        <taxon>Archaea</taxon>
        <taxon>Nitrososphaerota</taxon>
        <taxon>Nitrososphaeria</taxon>
        <taxon>Nitrosopumilales</taxon>
        <taxon>Nitrosopumilaceae</taxon>
        <taxon>Candidatus Nitrosomaritimum</taxon>
    </lineage>
</organism>
<evidence type="ECO:0000313" key="2">
    <source>
        <dbReference type="Proteomes" id="UP000591542"/>
    </source>
</evidence>
<accession>A0AC60W700</accession>
<reference evidence="1 2" key="1">
    <citation type="journal article" date="2020" name="Appl. Environ. Microbiol.">
        <title>Genomic Characteristics of a Novel Species of Ammonia-Oxidizing Archaea from the Jiulong River Estuary.</title>
        <authorList>
            <person name="Zou D."/>
            <person name="Wan R."/>
            <person name="Han L."/>
            <person name="Xu M.N."/>
            <person name="Liu Y."/>
            <person name="Liu H."/>
            <person name="Kao S.J."/>
            <person name="Li M."/>
        </authorList>
    </citation>
    <scope>NUCLEOTIDE SEQUENCE [LARGE SCALE GENOMIC DNA]</scope>
    <source>
        <strain evidence="1">S2bin1</strain>
    </source>
</reference>
<gene>
    <name evidence="1" type="ORF">H2B01_01485</name>
</gene>
<protein>
    <submittedName>
        <fullName evidence="1">Cobalamin B12-binding domain-containing protein</fullName>
    </submittedName>
</protein>
<proteinExistence type="predicted"/>
<comment type="caution">
    <text evidence="1">The sequence shown here is derived from an EMBL/GenBank/DDBJ whole genome shotgun (WGS) entry which is preliminary data.</text>
</comment>
<dbReference type="Proteomes" id="UP000591542">
    <property type="component" value="Unassembled WGS sequence"/>
</dbReference>